<name>A0A834G9V8_RHOSS</name>
<gene>
    <name evidence="4" type="ORF">RHSIM_Rhsim10G0201200</name>
</gene>
<comment type="similarity">
    <text evidence="1">Belongs to the ATP-dependent AMP-binding enzyme family.</text>
</comment>
<proteinExistence type="inferred from homology"/>
<dbReference type="AlphaFoldDB" id="A0A834G9V8"/>
<reference evidence="4" key="1">
    <citation type="submission" date="2019-11" db="EMBL/GenBank/DDBJ databases">
        <authorList>
            <person name="Liu Y."/>
            <person name="Hou J."/>
            <person name="Li T.-Q."/>
            <person name="Guan C.-H."/>
            <person name="Wu X."/>
            <person name="Wu H.-Z."/>
            <person name="Ling F."/>
            <person name="Zhang R."/>
            <person name="Shi X.-G."/>
            <person name="Ren J.-P."/>
            <person name="Chen E.-F."/>
            <person name="Sun J.-M."/>
        </authorList>
    </citation>
    <scope>NUCLEOTIDE SEQUENCE</scope>
    <source>
        <strain evidence="4">Adult_tree_wgs_1</strain>
        <tissue evidence="4">Leaves</tissue>
    </source>
</reference>
<protein>
    <recommendedName>
        <fullName evidence="3">AMP-dependent synthetase/ligase domain-containing protein</fullName>
    </recommendedName>
</protein>
<dbReference type="PANTHER" id="PTHR43859:SF5">
    <property type="entry name" value="ISOVALERATE--COA LIGASE AAE2"/>
    <property type="match status" value="1"/>
</dbReference>
<evidence type="ECO:0000313" key="5">
    <source>
        <dbReference type="Proteomes" id="UP000626092"/>
    </source>
</evidence>
<dbReference type="Proteomes" id="UP000626092">
    <property type="component" value="Unassembled WGS sequence"/>
</dbReference>
<dbReference type="Gene3D" id="3.40.50.980">
    <property type="match status" value="1"/>
</dbReference>
<dbReference type="GO" id="GO:0016874">
    <property type="term" value="F:ligase activity"/>
    <property type="evidence" value="ECO:0007669"/>
    <property type="project" value="UniProtKB-KW"/>
</dbReference>
<comment type="caution">
    <text evidence="4">The sequence shown here is derived from an EMBL/GenBank/DDBJ whole genome shotgun (WGS) entry which is preliminary data.</text>
</comment>
<accession>A0A834G9V8</accession>
<evidence type="ECO:0000313" key="4">
    <source>
        <dbReference type="EMBL" id="KAF7129520.1"/>
    </source>
</evidence>
<dbReference type="InterPro" id="IPR000873">
    <property type="entry name" value="AMP-dep_synth/lig_dom"/>
</dbReference>
<evidence type="ECO:0000259" key="3">
    <source>
        <dbReference type="Pfam" id="PF00501"/>
    </source>
</evidence>
<dbReference type="OrthoDB" id="1742721at2759"/>
<keyword evidence="2" id="KW-0436">Ligase</keyword>
<dbReference type="EMBL" id="WJXA01000010">
    <property type="protein sequence ID" value="KAF7129520.1"/>
    <property type="molecule type" value="Genomic_DNA"/>
</dbReference>
<feature type="domain" description="AMP-dependent synthetase/ligase" evidence="3">
    <location>
        <begin position="101"/>
        <end position="160"/>
    </location>
</feature>
<dbReference type="PANTHER" id="PTHR43859">
    <property type="entry name" value="ACYL-ACTIVATING ENZYME"/>
    <property type="match status" value="1"/>
</dbReference>
<evidence type="ECO:0000256" key="1">
    <source>
        <dbReference type="ARBA" id="ARBA00006432"/>
    </source>
</evidence>
<dbReference type="Pfam" id="PF00501">
    <property type="entry name" value="AMP-binding"/>
    <property type="match status" value="1"/>
</dbReference>
<organism evidence="4 5">
    <name type="scientific">Rhododendron simsii</name>
    <name type="common">Sims's rhododendron</name>
    <dbReference type="NCBI Taxonomy" id="118357"/>
    <lineage>
        <taxon>Eukaryota</taxon>
        <taxon>Viridiplantae</taxon>
        <taxon>Streptophyta</taxon>
        <taxon>Embryophyta</taxon>
        <taxon>Tracheophyta</taxon>
        <taxon>Spermatophyta</taxon>
        <taxon>Magnoliopsida</taxon>
        <taxon>eudicotyledons</taxon>
        <taxon>Gunneridae</taxon>
        <taxon>Pentapetalae</taxon>
        <taxon>asterids</taxon>
        <taxon>Ericales</taxon>
        <taxon>Ericaceae</taxon>
        <taxon>Ericoideae</taxon>
        <taxon>Rhodoreae</taxon>
        <taxon>Rhododendron</taxon>
    </lineage>
</organism>
<evidence type="ECO:0000256" key="2">
    <source>
        <dbReference type="ARBA" id="ARBA00022598"/>
    </source>
</evidence>
<sequence>MYQHSYPSPCDMGSHRCASFVCCTSGQPTVMVVSWSILGIKRVTEWMWILHKEHGHKLLVSTISSSFIVDTVKAGKYESTPLWKSSQLDFTSFGLWGVTVEVAALAPNVPAMHELNFAVPMAGAVLCTLNICHDSAMLSILLRHSEAKVIFVHYKLLEIAHGAPDLLASTETRPLCHKAEVMTRSSPPPPQIFLNMEEMGFEVSQMYGLTETYGPRILAA</sequence>
<dbReference type="SUPFAM" id="SSF56801">
    <property type="entry name" value="Acetyl-CoA synthetase-like"/>
    <property type="match status" value="1"/>
</dbReference>
<keyword evidence="5" id="KW-1185">Reference proteome</keyword>